<accession>A0A3R7III2</accession>
<keyword evidence="3" id="KW-1185">Reference proteome</keyword>
<evidence type="ECO:0000313" key="2">
    <source>
        <dbReference type="EMBL" id="RLL99760.1"/>
    </source>
</evidence>
<dbReference type="Pfam" id="PF06985">
    <property type="entry name" value="HET"/>
    <property type="match status" value="1"/>
</dbReference>
<reference evidence="2 3" key="1">
    <citation type="submission" date="2018-08" db="EMBL/GenBank/DDBJ databases">
        <title>Draft genome sequences of two Aspergillus turcosus clinical strains isolated from bronchoalveolar lavage fluid: one azole-susceptible and the other azole-resistant.</title>
        <authorList>
            <person name="Parent-Michaud M."/>
            <person name="Dufresne P.J."/>
            <person name="Fournier E."/>
            <person name="Martineau C."/>
            <person name="Moreira S."/>
            <person name="Perkins V."/>
            <person name="De Repentigny L."/>
            <person name="Dufresne S.F."/>
        </authorList>
    </citation>
    <scope>NUCLEOTIDE SEQUENCE [LARGE SCALE GENOMIC DNA]</scope>
    <source>
        <strain evidence="2">HMR AF 1038</strain>
    </source>
</reference>
<sequence>MLLKEEGDTEELFHGRRLRKSLNIPLLKRWICTCSDRCRSEGDLQSPSATASPARVIDTRRLMIQQTPPNCDYAALSYTWGPENITQLELTKDNEPQLTKPGGLKGVRREIPRTIRHAIWLCRKLGINYLWVDALCRGKGDGYEGEKEIKDIPLIFAKACLTIVGNGRNSHRGLKGVESSHSPYRHQISRLVGHLSLAVSKPLIDQSMKNSGWKKRLWPFEEWFVSRRLLILADHQAFFCCKAKRMIYSEDTCSEVMGDSGPVISIDNLPQIDHFWSCHEGWDGGFDVYAAHAEEYANRYVTNEDDLSSGFDMVKRSLENKLGPQFHYNLPVEFFAQALCFAILSGRRRSSSKFPSWSWQGWNVSGQSVQPGYSGLYYESRWGFKPLGPPATYFYTSKSSGLGSFQFESIYDRLRTGHEAVSPLFSDHEPPCPAIIEELPDALKEHLVAFSALTVELFTYKSDDDNGDWVVAVQDGGQANEKVGSAILNLADDQTNKGYFKFVLIGFCCPHIDGEYNEFLLVVSPSGYENVFCRVGCCLSLGKFRGRTKREMVYLI</sequence>
<dbReference type="EMBL" id="NIDN02000025">
    <property type="protein sequence ID" value="RLL99760.1"/>
    <property type="molecule type" value="Genomic_DNA"/>
</dbReference>
<dbReference type="AlphaFoldDB" id="A0A3R7III2"/>
<dbReference type="Proteomes" id="UP000215289">
    <property type="component" value="Unassembled WGS sequence"/>
</dbReference>
<evidence type="ECO:0000313" key="3">
    <source>
        <dbReference type="Proteomes" id="UP000215289"/>
    </source>
</evidence>
<dbReference type="InterPro" id="IPR010730">
    <property type="entry name" value="HET"/>
</dbReference>
<protein>
    <recommendedName>
        <fullName evidence="1">Heterokaryon incompatibility domain-containing protein</fullName>
    </recommendedName>
</protein>
<dbReference type="OrthoDB" id="405906at2759"/>
<dbReference type="PANTHER" id="PTHR33112">
    <property type="entry name" value="DOMAIN PROTEIN, PUTATIVE-RELATED"/>
    <property type="match status" value="1"/>
</dbReference>
<gene>
    <name evidence="2" type="ORF">CFD26_103473</name>
</gene>
<comment type="caution">
    <text evidence="2">The sequence shown here is derived from an EMBL/GenBank/DDBJ whole genome shotgun (WGS) entry which is preliminary data.</text>
</comment>
<name>A0A3R7III2_9EURO</name>
<feature type="domain" description="Heterokaryon incompatibility" evidence="1">
    <location>
        <begin position="73"/>
        <end position="222"/>
    </location>
</feature>
<proteinExistence type="predicted"/>
<dbReference type="PANTHER" id="PTHR33112:SF12">
    <property type="entry name" value="HETEROKARYON INCOMPATIBILITY DOMAIN-CONTAINING PROTEIN"/>
    <property type="match status" value="1"/>
</dbReference>
<evidence type="ECO:0000259" key="1">
    <source>
        <dbReference type="Pfam" id="PF06985"/>
    </source>
</evidence>
<organism evidence="2 3">
    <name type="scientific">Aspergillus turcosus</name>
    <dbReference type="NCBI Taxonomy" id="1245748"/>
    <lineage>
        <taxon>Eukaryota</taxon>
        <taxon>Fungi</taxon>
        <taxon>Dikarya</taxon>
        <taxon>Ascomycota</taxon>
        <taxon>Pezizomycotina</taxon>
        <taxon>Eurotiomycetes</taxon>
        <taxon>Eurotiomycetidae</taxon>
        <taxon>Eurotiales</taxon>
        <taxon>Aspergillaceae</taxon>
        <taxon>Aspergillus</taxon>
        <taxon>Aspergillus subgen. Fumigati</taxon>
    </lineage>
</organism>
<dbReference type="STRING" id="1245748.A0A3R7III2"/>